<keyword evidence="6" id="KW-0472">Membrane</keyword>
<keyword evidence="7" id="KW-0865">Zymogen</keyword>
<comment type="function">
    <text evidence="13">Thiol protease. Has dipeptidylpeptidase activity. Active against a broad range of dipeptide substrates composed of both polar and hydrophobic amino acids. Proline cannot occupy the P1 position and arginine cannot occupy the P2 position of the substrate. Can act as both an exopeptidase and endopeptidase. Activates serine proteases such as elastase, cathepsin G and granzymes A and B.</text>
</comment>
<dbReference type="GO" id="GO:0008234">
    <property type="term" value="F:cysteine-type peptidase activity"/>
    <property type="evidence" value="ECO:0007669"/>
    <property type="project" value="InterPro"/>
</dbReference>
<comment type="cofactor">
    <cofactor evidence="1">
        <name>chloride</name>
        <dbReference type="ChEBI" id="CHEBI:17996"/>
    </cofactor>
</comment>
<dbReference type="Pfam" id="PF00112">
    <property type="entry name" value="Peptidase_C1"/>
    <property type="match status" value="1"/>
</dbReference>
<evidence type="ECO:0000256" key="8">
    <source>
        <dbReference type="ARBA" id="ARBA00023180"/>
    </source>
</evidence>
<dbReference type="InterPro" id="IPR038765">
    <property type="entry name" value="Papain-like_cys_pep_sf"/>
</dbReference>
<comment type="subunit">
    <text evidence="4">Tetramer of heterotrimers consisting of exclusion domain, heavy- and light chains.</text>
</comment>
<name>A0A1Y1JN03_PLAGO</name>
<keyword evidence="16" id="KW-0378">Hydrolase</keyword>
<dbReference type="PROSITE" id="PS00139">
    <property type="entry name" value="THIOL_PROTEASE_CYS"/>
    <property type="match status" value="1"/>
</dbReference>
<protein>
    <recommendedName>
        <fullName evidence="5">Dipeptidyl peptidase 1</fullName>
    </recommendedName>
    <alternativeName>
        <fullName evidence="10">Cathepsin C</fullName>
    </alternativeName>
    <alternativeName>
        <fullName evidence="9">Cathepsin J</fullName>
    </alternativeName>
    <alternativeName>
        <fullName evidence="12">Dipeptidyl peptidase I</fullName>
    </alternativeName>
    <alternativeName>
        <fullName evidence="11">Dipeptidyl transferase</fullName>
    </alternativeName>
</protein>
<evidence type="ECO:0000256" key="7">
    <source>
        <dbReference type="ARBA" id="ARBA00023145"/>
    </source>
</evidence>
<dbReference type="GO" id="GO:0006508">
    <property type="term" value="P:proteolysis"/>
    <property type="evidence" value="ECO:0007669"/>
    <property type="project" value="InterPro"/>
</dbReference>
<dbReference type="InterPro" id="IPR000668">
    <property type="entry name" value="Peptidase_C1A_C"/>
</dbReference>
<dbReference type="OrthoDB" id="640249at2759"/>
<keyword evidence="8" id="KW-0325">Glycoprotein</keyword>
<dbReference type="InterPro" id="IPR025660">
    <property type="entry name" value="Pept_his_AS"/>
</dbReference>
<comment type="caution">
    <text evidence="16">The sequence shown here is derived from an EMBL/GenBank/DDBJ whole genome shotgun (WGS) entry which is preliminary data.</text>
</comment>
<evidence type="ECO:0000259" key="15">
    <source>
        <dbReference type="SMART" id="SM00645"/>
    </source>
</evidence>
<proteinExistence type="inferred from homology"/>
<dbReference type="RefSeq" id="XP_028546430.1">
    <property type="nucleotide sequence ID" value="XM_028690629.1"/>
</dbReference>
<evidence type="ECO:0000256" key="13">
    <source>
        <dbReference type="ARBA" id="ARBA00045556"/>
    </source>
</evidence>
<dbReference type="Gene3D" id="2.40.128.80">
    <property type="entry name" value="Cathepsin C, exclusion domain"/>
    <property type="match status" value="1"/>
</dbReference>
<evidence type="ECO:0000256" key="10">
    <source>
        <dbReference type="ARBA" id="ARBA00029779"/>
    </source>
</evidence>
<feature type="signal peptide" evidence="14">
    <location>
        <begin position="1"/>
        <end position="19"/>
    </location>
</feature>
<evidence type="ECO:0000256" key="2">
    <source>
        <dbReference type="ARBA" id="ARBA00004370"/>
    </source>
</evidence>
<organism evidence="16 17">
    <name type="scientific">Plasmodium gonderi</name>
    <dbReference type="NCBI Taxonomy" id="77519"/>
    <lineage>
        <taxon>Eukaryota</taxon>
        <taxon>Sar</taxon>
        <taxon>Alveolata</taxon>
        <taxon>Apicomplexa</taxon>
        <taxon>Aconoidasida</taxon>
        <taxon>Haemosporida</taxon>
        <taxon>Plasmodiidae</taxon>
        <taxon>Plasmodium</taxon>
        <taxon>Plasmodium (Plasmodium)</taxon>
    </lineage>
</organism>
<dbReference type="Pfam" id="PF08773">
    <property type="entry name" value="CathepsinC_exc"/>
    <property type="match status" value="1"/>
</dbReference>
<dbReference type="OMA" id="NAVQKSW"/>
<dbReference type="GO" id="GO:0004177">
    <property type="term" value="F:aminopeptidase activity"/>
    <property type="evidence" value="ECO:0007669"/>
    <property type="project" value="UniProtKB-KW"/>
</dbReference>
<evidence type="ECO:0000256" key="6">
    <source>
        <dbReference type="ARBA" id="ARBA00023136"/>
    </source>
</evidence>
<dbReference type="SMART" id="SM00645">
    <property type="entry name" value="Pept_C1"/>
    <property type="match status" value="1"/>
</dbReference>
<evidence type="ECO:0000256" key="11">
    <source>
        <dbReference type="ARBA" id="ARBA00030778"/>
    </source>
</evidence>
<evidence type="ECO:0000256" key="4">
    <source>
        <dbReference type="ARBA" id="ARBA00011610"/>
    </source>
</evidence>
<dbReference type="Proteomes" id="UP000195521">
    <property type="component" value="Unassembled WGS sequence"/>
</dbReference>
<gene>
    <name evidence="16" type="ORF">PGO_146390</name>
</gene>
<evidence type="ECO:0000256" key="9">
    <source>
        <dbReference type="ARBA" id="ARBA00029762"/>
    </source>
</evidence>
<dbReference type="SUPFAM" id="SSF75001">
    <property type="entry name" value="Dipeptidyl peptidase I (cathepsin C), exclusion domain"/>
    <property type="match status" value="1"/>
</dbReference>
<evidence type="ECO:0000256" key="14">
    <source>
        <dbReference type="SAM" id="SignalP"/>
    </source>
</evidence>
<keyword evidence="16" id="KW-0645">Protease</keyword>
<keyword evidence="17" id="KW-1185">Reference proteome</keyword>
<feature type="chain" id="PRO_5018630747" description="Dipeptidyl peptidase 1" evidence="14">
    <location>
        <begin position="20"/>
        <end position="580"/>
    </location>
</feature>
<evidence type="ECO:0000256" key="12">
    <source>
        <dbReference type="ARBA" id="ARBA00032961"/>
    </source>
</evidence>
<dbReference type="PROSITE" id="PS00639">
    <property type="entry name" value="THIOL_PROTEASE_HIS"/>
    <property type="match status" value="1"/>
</dbReference>
<dbReference type="AlphaFoldDB" id="A0A1Y1JN03"/>
<dbReference type="EMBL" id="BDQF01000015">
    <property type="protein sequence ID" value="GAW83841.1"/>
    <property type="molecule type" value="Genomic_DNA"/>
</dbReference>
<evidence type="ECO:0000256" key="5">
    <source>
        <dbReference type="ARBA" id="ARBA00014709"/>
    </source>
</evidence>
<keyword evidence="16" id="KW-0031">Aminopeptidase</keyword>
<evidence type="ECO:0000256" key="3">
    <source>
        <dbReference type="ARBA" id="ARBA00008455"/>
    </source>
</evidence>
<comment type="subcellular location">
    <subcellularLocation>
        <location evidence="2">Membrane</location>
    </subcellularLocation>
</comment>
<accession>A0A1Y1JN03</accession>
<reference evidence="17" key="1">
    <citation type="submission" date="2017-04" db="EMBL/GenBank/DDBJ databases">
        <title>Plasmodium gonderi genome.</title>
        <authorList>
            <person name="Arisue N."/>
            <person name="Honma H."/>
            <person name="Kawai S."/>
            <person name="Tougan T."/>
            <person name="Tanabe K."/>
            <person name="Horii T."/>
        </authorList>
    </citation>
    <scope>NUCLEOTIDE SEQUENCE [LARGE SCALE GENOMIC DNA]</scope>
    <source>
        <strain evidence="17">ATCC 30045</strain>
    </source>
</reference>
<feature type="domain" description="Peptidase C1A papain C-terminal" evidence="15">
    <location>
        <begin position="283"/>
        <end position="564"/>
    </location>
</feature>
<keyword evidence="14" id="KW-0732">Signal</keyword>
<sequence>MKYLLTLTFLLMLIGSGDVIGIWDISQTKETYWMPENCGAGTPNRNVENLRPQIRNYKQFMENNYGNLETISIIMSTEKIKLSDRIIPRNNWTYLAVKDSKNNEIIGHWTMVYDEGFEIRIPGKRYFAFFKYERVISKRCPQPLENKESTDIDCYKTDPTKTLIGWVLHEQVDQRDKEKKIFQWGCFFGKKHEEVDVSSFVIHSLYGSKGSHLGREEVSSIPMKQLSFSAIEQRANYKKIRISTDNLYGVTRTRLMRIYENVKEQIYGCRKENIDNTKIRLTLPIEFSWGDPFTNDNLNDDVRDQMNCGSCYSISTLYSLQKRFEIWFLKKQNKKITMPELSYQSVLSCSPYNQGCDGGFPFLVGKQLYEFGATTENVMRYGNNDYIKCELVVGEYNNGEYNNGEYNNGEYNNGEYNNEGYKNSKHGDIFYASDYNYINGCYECSNEFDMMNELFLNGPIVAAINATPQLLNLYNLSNKNFIYDIQIHENKICDIPNQGFNGWQQTNHAVTIVGWGQHQNEKGTIVKYWILRNTWGITWGYKGYIKYQRGVNLGGIESQAVYLDPDFNRGRGRDLKGWLG</sequence>
<dbReference type="InterPro" id="IPR014882">
    <property type="entry name" value="CathepsinC_exc"/>
</dbReference>
<dbReference type="SUPFAM" id="SSF54001">
    <property type="entry name" value="Cysteine proteinases"/>
    <property type="match status" value="1"/>
</dbReference>
<evidence type="ECO:0000256" key="1">
    <source>
        <dbReference type="ARBA" id="ARBA00001923"/>
    </source>
</evidence>
<dbReference type="InterPro" id="IPR013128">
    <property type="entry name" value="Peptidase_C1A"/>
</dbReference>
<comment type="similarity">
    <text evidence="3">Belongs to the peptidase C1 family.</text>
</comment>
<dbReference type="InterPro" id="IPR000169">
    <property type="entry name" value="Pept_cys_AS"/>
</dbReference>
<dbReference type="InterPro" id="IPR036496">
    <property type="entry name" value="CathepsinC_exc_dom_sf"/>
</dbReference>
<dbReference type="Gene3D" id="3.90.70.10">
    <property type="entry name" value="Cysteine proteinases"/>
    <property type="match status" value="1"/>
</dbReference>
<dbReference type="GeneID" id="39750587"/>
<dbReference type="PANTHER" id="PTHR12411">
    <property type="entry name" value="CYSTEINE PROTEASE FAMILY C1-RELATED"/>
    <property type="match status" value="1"/>
</dbReference>
<evidence type="ECO:0000313" key="17">
    <source>
        <dbReference type="Proteomes" id="UP000195521"/>
    </source>
</evidence>
<evidence type="ECO:0000313" key="16">
    <source>
        <dbReference type="EMBL" id="GAW83841.1"/>
    </source>
</evidence>
<dbReference type="GO" id="GO:0016020">
    <property type="term" value="C:membrane"/>
    <property type="evidence" value="ECO:0007669"/>
    <property type="project" value="UniProtKB-SubCell"/>
</dbReference>